<feature type="region of interest" description="Disordered" evidence="1">
    <location>
        <begin position="1"/>
        <end position="35"/>
    </location>
</feature>
<evidence type="ECO:0000256" key="1">
    <source>
        <dbReference type="SAM" id="MobiDB-lite"/>
    </source>
</evidence>
<reference evidence="4" key="1">
    <citation type="submission" date="2016-10" db="EMBL/GenBank/DDBJ databases">
        <authorList>
            <person name="Varghese N."/>
            <person name="Submissions S."/>
        </authorList>
    </citation>
    <scope>NUCLEOTIDE SEQUENCE [LARGE SCALE GENOMIC DNA]</scope>
    <source>
        <strain evidence="4">DSM 19083</strain>
    </source>
</reference>
<feature type="transmembrane region" description="Helical" evidence="2">
    <location>
        <begin position="38"/>
        <end position="60"/>
    </location>
</feature>
<protein>
    <submittedName>
        <fullName evidence="3">Uncharacterized protein</fullName>
    </submittedName>
</protein>
<name>A0A1I2HHG0_9MICO</name>
<dbReference type="STRING" id="285351.SAMN04488035_2266"/>
<feature type="region of interest" description="Disordered" evidence="1">
    <location>
        <begin position="73"/>
        <end position="101"/>
    </location>
</feature>
<dbReference type="AlphaFoldDB" id="A0A1I2HHG0"/>
<keyword evidence="2" id="KW-1133">Transmembrane helix</keyword>
<sequence length="101" mass="10611">MTDYTALPAAPAAVGTETSTPSPTPTDVLRPDLDPTDVTPGTIGFVVTFLLALAGVGVWFSMNRKIRRLGYEERAARDASGQSSDRPDDGPADPTDGPPRP</sequence>
<evidence type="ECO:0000313" key="4">
    <source>
        <dbReference type="Proteomes" id="UP000198520"/>
    </source>
</evidence>
<gene>
    <name evidence="3" type="ORF">SAMN04488035_2266</name>
</gene>
<proteinExistence type="predicted"/>
<evidence type="ECO:0000313" key="3">
    <source>
        <dbReference type="EMBL" id="SFF27911.1"/>
    </source>
</evidence>
<evidence type="ECO:0000256" key="2">
    <source>
        <dbReference type="SAM" id="Phobius"/>
    </source>
</evidence>
<dbReference type="Proteomes" id="UP000198520">
    <property type="component" value="Unassembled WGS sequence"/>
</dbReference>
<dbReference type="EMBL" id="FONZ01000004">
    <property type="protein sequence ID" value="SFF27911.1"/>
    <property type="molecule type" value="Genomic_DNA"/>
</dbReference>
<accession>A0A1I2HHG0</accession>
<keyword evidence="4" id="KW-1185">Reference proteome</keyword>
<keyword evidence="2" id="KW-0472">Membrane</keyword>
<keyword evidence="2" id="KW-0812">Transmembrane</keyword>
<organism evidence="3 4">
    <name type="scientific">Flavimobilis marinus</name>
    <dbReference type="NCBI Taxonomy" id="285351"/>
    <lineage>
        <taxon>Bacteria</taxon>
        <taxon>Bacillati</taxon>
        <taxon>Actinomycetota</taxon>
        <taxon>Actinomycetes</taxon>
        <taxon>Micrococcales</taxon>
        <taxon>Jonesiaceae</taxon>
        <taxon>Flavimobilis</taxon>
    </lineage>
</organism>
<dbReference type="RefSeq" id="WP_093378766.1">
    <property type="nucleotide sequence ID" value="NZ_BNAN01000004.1"/>
</dbReference>
<dbReference type="OrthoDB" id="4966959at2"/>